<protein>
    <submittedName>
        <fullName evidence="3">LYR family complex protein</fullName>
    </submittedName>
</protein>
<dbReference type="InterPro" id="IPR045297">
    <property type="entry name" value="Complex1_LYR_LYRM4"/>
</dbReference>
<dbReference type="EMBL" id="JAKWBI020000020">
    <property type="protein sequence ID" value="KAJ2906036.1"/>
    <property type="molecule type" value="Genomic_DNA"/>
</dbReference>
<dbReference type="InterPro" id="IPR008011">
    <property type="entry name" value="Complex1_LYR_dom"/>
</dbReference>
<name>A0AAD5WV84_9PEZI</name>
<feature type="domain" description="Complex 1 LYR protein" evidence="2">
    <location>
        <begin position="13"/>
        <end position="70"/>
    </location>
</feature>
<dbReference type="GO" id="GO:1990221">
    <property type="term" value="C:L-cysteine desulfurase complex"/>
    <property type="evidence" value="ECO:0007669"/>
    <property type="project" value="TreeGrafter"/>
</dbReference>
<organism evidence="3 4">
    <name type="scientific">Zalerion maritima</name>
    <dbReference type="NCBI Taxonomy" id="339359"/>
    <lineage>
        <taxon>Eukaryota</taxon>
        <taxon>Fungi</taxon>
        <taxon>Dikarya</taxon>
        <taxon>Ascomycota</taxon>
        <taxon>Pezizomycotina</taxon>
        <taxon>Sordariomycetes</taxon>
        <taxon>Lulworthiomycetidae</taxon>
        <taxon>Lulworthiales</taxon>
        <taxon>Lulworthiaceae</taxon>
        <taxon>Zalerion</taxon>
    </lineage>
</organism>
<evidence type="ECO:0000259" key="2">
    <source>
        <dbReference type="Pfam" id="PF05347"/>
    </source>
</evidence>
<evidence type="ECO:0000313" key="3">
    <source>
        <dbReference type="EMBL" id="KAJ2906036.1"/>
    </source>
</evidence>
<comment type="similarity">
    <text evidence="1">Belongs to the complex I LYR family.</text>
</comment>
<proteinExistence type="inferred from homology"/>
<evidence type="ECO:0000256" key="1">
    <source>
        <dbReference type="ARBA" id="ARBA00009508"/>
    </source>
</evidence>
<keyword evidence="4" id="KW-1185">Reference proteome</keyword>
<sequence>MSSVTALRGEAAQQARSLYRQLLRQSTQFAAYNFRDYAHRRTRDSFRENAGETDLRRVQEMLQRGLKELQLLKRQAVISQFYKSDALVVEASQNAGKHIGEKGDVIRQ</sequence>
<reference evidence="3" key="1">
    <citation type="submission" date="2022-07" db="EMBL/GenBank/DDBJ databases">
        <title>Draft genome sequence of Zalerion maritima ATCC 34329, a (micro)plastics degrading marine fungus.</title>
        <authorList>
            <person name="Paco A."/>
            <person name="Goncalves M.F.M."/>
            <person name="Rocha-Santos T.A.P."/>
            <person name="Alves A."/>
        </authorList>
    </citation>
    <scope>NUCLEOTIDE SEQUENCE</scope>
    <source>
        <strain evidence="3">ATCC 34329</strain>
    </source>
</reference>
<dbReference type="GO" id="GO:0005739">
    <property type="term" value="C:mitochondrion"/>
    <property type="evidence" value="ECO:0007669"/>
    <property type="project" value="TreeGrafter"/>
</dbReference>
<comment type="caution">
    <text evidence="3">The sequence shown here is derived from an EMBL/GenBank/DDBJ whole genome shotgun (WGS) entry which is preliminary data.</text>
</comment>
<dbReference type="GO" id="GO:0016226">
    <property type="term" value="P:iron-sulfur cluster assembly"/>
    <property type="evidence" value="ECO:0007669"/>
    <property type="project" value="InterPro"/>
</dbReference>
<accession>A0AAD5WV84</accession>
<dbReference type="AlphaFoldDB" id="A0AAD5WV84"/>
<gene>
    <name evidence="3" type="ORF">MKZ38_003519</name>
</gene>
<evidence type="ECO:0000313" key="4">
    <source>
        <dbReference type="Proteomes" id="UP001201980"/>
    </source>
</evidence>
<dbReference type="PANTHER" id="PTHR13166">
    <property type="entry name" value="PROTEIN C6ORF149"/>
    <property type="match status" value="1"/>
</dbReference>
<dbReference type="InterPro" id="IPR051522">
    <property type="entry name" value="ISC_assembly_LYR"/>
</dbReference>
<dbReference type="CDD" id="cd20264">
    <property type="entry name" value="Complex1_LYR_LYRM4"/>
    <property type="match status" value="1"/>
</dbReference>
<dbReference type="Pfam" id="PF05347">
    <property type="entry name" value="Complex1_LYR"/>
    <property type="match status" value="1"/>
</dbReference>
<dbReference type="PANTHER" id="PTHR13166:SF7">
    <property type="entry name" value="LYR MOTIF-CONTAINING PROTEIN 4"/>
    <property type="match status" value="1"/>
</dbReference>
<dbReference type="Proteomes" id="UP001201980">
    <property type="component" value="Unassembled WGS sequence"/>
</dbReference>